<evidence type="ECO:0000313" key="2">
    <source>
        <dbReference type="EMBL" id="PWN95474.1"/>
    </source>
</evidence>
<dbReference type="EMBL" id="KZ819304">
    <property type="protein sequence ID" value="PWN95474.1"/>
    <property type="molecule type" value="Genomic_DNA"/>
</dbReference>
<feature type="compositionally biased region" description="Basic residues" evidence="1">
    <location>
        <begin position="64"/>
        <end position="73"/>
    </location>
</feature>
<evidence type="ECO:0000313" key="3">
    <source>
        <dbReference type="Proteomes" id="UP000245946"/>
    </source>
</evidence>
<dbReference type="RefSeq" id="XP_025595753.1">
    <property type="nucleotide sequence ID" value="XM_025743320.1"/>
</dbReference>
<name>A0A316Z317_9BASI</name>
<accession>A0A316Z317</accession>
<proteinExistence type="predicted"/>
<dbReference type="Proteomes" id="UP000245946">
    <property type="component" value="Unassembled WGS sequence"/>
</dbReference>
<dbReference type="AlphaFoldDB" id="A0A316Z317"/>
<feature type="compositionally biased region" description="Low complexity" evidence="1">
    <location>
        <begin position="52"/>
        <end position="63"/>
    </location>
</feature>
<keyword evidence="3" id="KW-1185">Reference proteome</keyword>
<evidence type="ECO:0000256" key="1">
    <source>
        <dbReference type="SAM" id="MobiDB-lite"/>
    </source>
</evidence>
<dbReference type="GeneID" id="37270864"/>
<reference evidence="2 3" key="1">
    <citation type="journal article" date="2018" name="Mol. Biol. Evol.">
        <title>Broad Genomic Sampling Reveals a Smut Pathogenic Ancestry of the Fungal Clade Ustilaginomycotina.</title>
        <authorList>
            <person name="Kijpornyongpan T."/>
            <person name="Mondo S.J."/>
            <person name="Barry K."/>
            <person name="Sandor L."/>
            <person name="Lee J."/>
            <person name="Lipzen A."/>
            <person name="Pangilinan J."/>
            <person name="LaButti K."/>
            <person name="Hainaut M."/>
            <person name="Henrissat B."/>
            <person name="Grigoriev I.V."/>
            <person name="Spatafora J.W."/>
            <person name="Aime M.C."/>
        </authorList>
    </citation>
    <scope>NUCLEOTIDE SEQUENCE [LARGE SCALE GENOMIC DNA]</scope>
    <source>
        <strain evidence="2 3">MCA 4186</strain>
    </source>
</reference>
<gene>
    <name evidence="2" type="ORF">FA09DRAFT_332115</name>
</gene>
<feature type="region of interest" description="Disordered" evidence="1">
    <location>
        <begin position="24"/>
        <end position="84"/>
    </location>
</feature>
<sequence length="273" mass="28955">MLQLRLSLRAIGVRMLRWMPQVAARRTQRNPAGGSAAAQPLPPRPRLHPCRHSAPALRALSSRARARQPRAKPKGAQGLKLRSREHHSCADAASTCELSNAIAPRRRLQQRSAFLEAAEPSSASVLLCAAQVAGVPCAECHAMGGGGLSSADGQPVVSHPLCRKPSVKLRLVSAECMLHQLDVRSVLSWALTSEQVLARGWRALAAPVDLRRAALALVGRSTASSSMGEAGFIARSTYDVAALREGCSTGAAQATASASLTARMRRCHPPRPA</sequence>
<organism evidence="2 3">
    <name type="scientific">Tilletiopsis washingtonensis</name>
    <dbReference type="NCBI Taxonomy" id="58919"/>
    <lineage>
        <taxon>Eukaryota</taxon>
        <taxon>Fungi</taxon>
        <taxon>Dikarya</taxon>
        <taxon>Basidiomycota</taxon>
        <taxon>Ustilaginomycotina</taxon>
        <taxon>Exobasidiomycetes</taxon>
        <taxon>Entylomatales</taxon>
        <taxon>Entylomatales incertae sedis</taxon>
        <taxon>Tilletiopsis</taxon>
    </lineage>
</organism>
<protein>
    <submittedName>
        <fullName evidence="2">Uncharacterized protein</fullName>
    </submittedName>
</protein>